<dbReference type="InterPro" id="IPR009049">
    <property type="entry name" value="Argininosuccinate_lyase"/>
</dbReference>
<dbReference type="Gene3D" id="1.20.200.10">
    <property type="entry name" value="Fumarase/aspartase (Central domain)"/>
    <property type="match status" value="1"/>
</dbReference>
<dbReference type="InterPro" id="IPR000362">
    <property type="entry name" value="Fumarate_lyase_fam"/>
</dbReference>
<dbReference type="Pfam" id="PF14698">
    <property type="entry name" value="ASL_C2"/>
    <property type="match status" value="1"/>
</dbReference>
<feature type="domain" description="Argininosuccinate lyase C-terminal" evidence="4">
    <location>
        <begin position="360"/>
        <end position="418"/>
    </location>
</feature>
<comment type="subcellular location">
    <subcellularLocation>
        <location evidence="1">Cytoplasm</location>
    </subcellularLocation>
</comment>
<dbReference type="FunFam" id="1.20.200.10:FF:000015">
    <property type="entry name" value="argininosuccinate lyase isoform X2"/>
    <property type="match status" value="1"/>
</dbReference>
<dbReference type="Pfam" id="PF00206">
    <property type="entry name" value="Lyase_1"/>
    <property type="match status" value="1"/>
</dbReference>
<dbReference type="HAMAP" id="MF_00006">
    <property type="entry name" value="Arg_succ_lyase"/>
    <property type="match status" value="1"/>
</dbReference>
<evidence type="ECO:0000259" key="4">
    <source>
        <dbReference type="Pfam" id="PF14698"/>
    </source>
</evidence>
<comment type="caution">
    <text evidence="5">The sequence shown here is derived from an EMBL/GenBank/DDBJ whole genome shotgun (WGS) entry which is preliminary data.</text>
</comment>
<name>A0A2S2KQR4_9ARCH</name>
<evidence type="ECO:0000313" key="6">
    <source>
        <dbReference type="Proteomes" id="UP000245829"/>
    </source>
</evidence>
<proteinExistence type="inferred from homology"/>
<dbReference type="GO" id="GO:0005829">
    <property type="term" value="C:cytosol"/>
    <property type="evidence" value="ECO:0007669"/>
    <property type="project" value="TreeGrafter"/>
</dbReference>
<dbReference type="PRINTS" id="PR00145">
    <property type="entry name" value="ARGSUCLYASE"/>
</dbReference>
<dbReference type="PRINTS" id="PR00149">
    <property type="entry name" value="FUMRATELYASE"/>
</dbReference>
<feature type="domain" description="Fumarate lyase N-terminal" evidence="3">
    <location>
        <begin position="21"/>
        <end position="295"/>
    </location>
</feature>
<dbReference type="PANTHER" id="PTHR43814:SF1">
    <property type="entry name" value="ARGININOSUCCINATE LYASE"/>
    <property type="match status" value="1"/>
</dbReference>
<comment type="pathway">
    <text evidence="1">Amino-acid biosynthesis; L-arginine biosynthesis; L-arginine from L-ornithine and carbamoyl phosphate: step 3/3.</text>
</comment>
<dbReference type="PANTHER" id="PTHR43814">
    <property type="entry name" value="ARGININOSUCCINATE LYASE"/>
    <property type="match status" value="1"/>
</dbReference>
<dbReference type="CDD" id="cd01359">
    <property type="entry name" value="Argininosuccinate_lyase"/>
    <property type="match status" value="1"/>
</dbReference>
<sequence>MYRSRLGTDLSDITLDYVSSINDDSEIAYYDIIGSQAHTLMLYQNNIITKNDAKKILSALNFLKNEKFDVSSGAEDIHELIESLVIKKAGMASGGKMHTARSRNDQVSLDIRMKIRDDINIICSCLLDAIEALVSVAKNHQKTIMPLYTHLQQAQAGLFSHYLLAHADVLSRDFQRLYGTFERVNQSPLGAGPVGGTSIPIDRHSTAKMLGFDDVIENSIDATSTRDFVAEYIAMISILMTNLSKMSEDFVIWSTSEFSFIELADEFTSPSSVMPQKKNPDILELTRGKTSEIIGNLTAILTTIKGLASGYGRDLQQIKSSIWSTSKISISALLILKSILLTLKVNEKQMKKVTESSNLIALDIAEKLVKEGIPFRVTHQISGSLVQMAYQSKKPISKLTPDQIKKSVSDTKVDPKLVSKIIANTTVVSSLKDRKSFGSSGYDEQKRMISDRTHKINQYRIDVTKRENKISSAIESLTKQINEIIE</sequence>
<dbReference type="Gene3D" id="1.10.40.30">
    <property type="entry name" value="Fumarase/aspartase (C-terminal domain)"/>
    <property type="match status" value="1"/>
</dbReference>
<dbReference type="InterPro" id="IPR024083">
    <property type="entry name" value="Fumarase/histidase_N"/>
</dbReference>
<evidence type="ECO:0000259" key="3">
    <source>
        <dbReference type="Pfam" id="PF00206"/>
    </source>
</evidence>
<reference evidence="5 6" key="1">
    <citation type="submission" date="2018-05" db="EMBL/GenBank/DDBJ databases">
        <title>genome sequencing of Nitrosopumilus sp. NM25.</title>
        <authorList>
            <person name="Mori K."/>
            <person name="Nakagawa T."/>
        </authorList>
    </citation>
    <scope>NUCLEOTIDE SEQUENCE [LARGE SCALE GENOMIC DNA]</scope>
    <source>
        <strain evidence="5 6">NM25</strain>
    </source>
</reference>
<keyword evidence="1" id="KW-0028">Amino-acid biosynthesis</keyword>
<dbReference type="GO" id="GO:0004056">
    <property type="term" value="F:argininosuccinate lyase activity"/>
    <property type="evidence" value="ECO:0007669"/>
    <property type="project" value="UniProtKB-UniRule"/>
</dbReference>
<dbReference type="GO" id="GO:0042450">
    <property type="term" value="P:L-arginine biosynthetic process via ornithine"/>
    <property type="evidence" value="ECO:0007669"/>
    <property type="project" value="UniProtKB-UniRule"/>
</dbReference>
<dbReference type="FunFam" id="1.10.40.30:FF:000001">
    <property type="entry name" value="Argininosuccinate lyase"/>
    <property type="match status" value="1"/>
</dbReference>
<dbReference type="EMBL" id="BGKI01000002">
    <property type="protein sequence ID" value="GBH33871.1"/>
    <property type="molecule type" value="Genomic_DNA"/>
</dbReference>
<dbReference type="AlphaFoldDB" id="A0A2S2KQR4"/>
<dbReference type="InterPro" id="IPR022761">
    <property type="entry name" value="Fumarate_lyase_N"/>
</dbReference>
<evidence type="ECO:0000313" key="5">
    <source>
        <dbReference type="EMBL" id="GBH33871.1"/>
    </source>
</evidence>
<evidence type="ECO:0000256" key="1">
    <source>
        <dbReference type="HAMAP-Rule" id="MF_00006"/>
    </source>
</evidence>
<dbReference type="SUPFAM" id="SSF48557">
    <property type="entry name" value="L-aspartase-like"/>
    <property type="match status" value="1"/>
</dbReference>
<dbReference type="Gene3D" id="1.10.275.10">
    <property type="entry name" value="Fumarase/aspartase (N-terminal domain)"/>
    <property type="match status" value="1"/>
</dbReference>
<keyword evidence="1 5" id="KW-0456">Lyase</keyword>
<keyword evidence="1" id="KW-0055">Arginine biosynthesis</keyword>
<dbReference type="InterPro" id="IPR029419">
    <property type="entry name" value="Arg_succ_lyase_C"/>
</dbReference>
<comment type="similarity">
    <text evidence="1">Belongs to the lyase 1 family. Argininosuccinate lyase subfamily.</text>
</comment>
<evidence type="ECO:0000256" key="2">
    <source>
        <dbReference type="NCBIfam" id="TIGR00838"/>
    </source>
</evidence>
<accession>A0A2S2KQR4</accession>
<dbReference type="NCBIfam" id="TIGR00838">
    <property type="entry name" value="argH"/>
    <property type="match status" value="1"/>
</dbReference>
<gene>
    <name evidence="1" type="primary">argH</name>
    <name evidence="5" type="ORF">NZNM25_06620</name>
</gene>
<dbReference type="Proteomes" id="UP000245829">
    <property type="component" value="Unassembled WGS sequence"/>
</dbReference>
<keyword evidence="1" id="KW-0963">Cytoplasm</keyword>
<dbReference type="GeneID" id="76210021"/>
<organism evidence="5 6">
    <name type="scientific">Nitrosopumilus zosterae</name>
    <dbReference type="NCBI Taxonomy" id="718286"/>
    <lineage>
        <taxon>Archaea</taxon>
        <taxon>Nitrososphaerota</taxon>
        <taxon>Nitrososphaeria</taxon>
        <taxon>Nitrosopumilales</taxon>
        <taxon>Nitrosopumilaceae</taxon>
        <taxon>Nitrosopumilus</taxon>
    </lineage>
</organism>
<comment type="catalytic activity">
    <reaction evidence="1">
        <text>2-(N(omega)-L-arginino)succinate = fumarate + L-arginine</text>
        <dbReference type="Rhea" id="RHEA:24020"/>
        <dbReference type="ChEBI" id="CHEBI:29806"/>
        <dbReference type="ChEBI" id="CHEBI:32682"/>
        <dbReference type="ChEBI" id="CHEBI:57472"/>
        <dbReference type="EC" id="4.3.2.1"/>
    </reaction>
</comment>
<dbReference type="RefSeq" id="WP_109876501.1">
    <property type="nucleotide sequence ID" value="NZ_AP026695.1"/>
</dbReference>
<protein>
    <recommendedName>
        <fullName evidence="1 2">Argininosuccinate lyase</fullName>
        <shortName evidence="1">ASAL</shortName>
        <ecNumber evidence="1 2">4.3.2.1</ecNumber>
    </recommendedName>
    <alternativeName>
        <fullName evidence="1">Arginosuccinase</fullName>
    </alternativeName>
</protein>
<dbReference type="EC" id="4.3.2.1" evidence="1 2"/>
<dbReference type="OrthoDB" id="27337at2157"/>
<dbReference type="InterPro" id="IPR008948">
    <property type="entry name" value="L-Aspartase-like"/>
</dbReference>
<dbReference type="UniPathway" id="UPA00068">
    <property type="reaction ID" value="UER00114"/>
</dbReference>
<keyword evidence="6" id="KW-1185">Reference proteome</keyword>